<name>A0A6C0INC8_9ZZZZ</name>
<dbReference type="EMBL" id="MN740229">
    <property type="protein sequence ID" value="QHT94698.1"/>
    <property type="molecule type" value="Genomic_DNA"/>
</dbReference>
<organism evidence="2">
    <name type="scientific">viral metagenome</name>
    <dbReference type="NCBI Taxonomy" id="1070528"/>
    <lineage>
        <taxon>unclassified sequences</taxon>
        <taxon>metagenomes</taxon>
        <taxon>organismal metagenomes</taxon>
    </lineage>
</organism>
<keyword evidence="1" id="KW-1133">Transmembrane helix</keyword>
<dbReference type="AlphaFoldDB" id="A0A6C0INC8"/>
<reference evidence="2" key="1">
    <citation type="journal article" date="2020" name="Nature">
        <title>Giant virus diversity and host interactions through global metagenomics.</title>
        <authorList>
            <person name="Schulz F."/>
            <person name="Roux S."/>
            <person name="Paez-Espino D."/>
            <person name="Jungbluth S."/>
            <person name="Walsh D.A."/>
            <person name="Denef V.J."/>
            <person name="McMahon K.D."/>
            <person name="Konstantinidis K.T."/>
            <person name="Eloe-Fadrosh E.A."/>
            <person name="Kyrpides N.C."/>
            <person name="Woyke T."/>
        </authorList>
    </citation>
    <scope>NUCLEOTIDE SEQUENCE</scope>
    <source>
        <strain evidence="2">GVMAG-M-3300024261-26</strain>
    </source>
</reference>
<accession>A0A6C0INC8</accession>
<sequence length="88" mass="10122">MEKLLVIALVMSCLFFLLKILEMKYIAKEWKPLKNTIRDSVYVFLSGFATLFVFLNMNGSIDDFMNVVTQNKSSNLKATQIFTDEPGF</sequence>
<evidence type="ECO:0000256" key="1">
    <source>
        <dbReference type="SAM" id="Phobius"/>
    </source>
</evidence>
<keyword evidence="1" id="KW-0472">Membrane</keyword>
<protein>
    <submittedName>
        <fullName evidence="2">Uncharacterized protein</fullName>
    </submittedName>
</protein>
<feature type="transmembrane region" description="Helical" evidence="1">
    <location>
        <begin position="39"/>
        <end position="57"/>
    </location>
</feature>
<proteinExistence type="predicted"/>
<evidence type="ECO:0000313" key="2">
    <source>
        <dbReference type="EMBL" id="QHT94698.1"/>
    </source>
</evidence>
<keyword evidence="1" id="KW-0812">Transmembrane</keyword>
<feature type="transmembrane region" description="Helical" evidence="1">
    <location>
        <begin position="6"/>
        <end position="27"/>
    </location>
</feature>